<dbReference type="GO" id="GO:0016757">
    <property type="term" value="F:glycosyltransferase activity"/>
    <property type="evidence" value="ECO:0007669"/>
    <property type="project" value="InterPro"/>
</dbReference>
<feature type="domain" description="Glycosyltransferase subfamily 4-like N-terminal" evidence="3">
    <location>
        <begin position="17"/>
        <end position="184"/>
    </location>
</feature>
<comment type="caution">
    <text evidence="4">The sequence shown here is derived from an EMBL/GenBank/DDBJ whole genome shotgun (WGS) entry which is preliminary data.</text>
</comment>
<proteinExistence type="predicted"/>
<dbReference type="CDD" id="cd03801">
    <property type="entry name" value="GT4_PimA-like"/>
    <property type="match status" value="1"/>
</dbReference>
<evidence type="ECO:0000259" key="2">
    <source>
        <dbReference type="Pfam" id="PF00534"/>
    </source>
</evidence>
<organism evidence="4 5">
    <name type="scientific">Oceanobacillus profundus</name>
    <dbReference type="NCBI Taxonomy" id="372463"/>
    <lineage>
        <taxon>Bacteria</taxon>
        <taxon>Bacillati</taxon>
        <taxon>Bacillota</taxon>
        <taxon>Bacilli</taxon>
        <taxon>Bacillales</taxon>
        <taxon>Bacillaceae</taxon>
        <taxon>Oceanobacillus</taxon>
    </lineage>
</organism>
<dbReference type="Pfam" id="PF13439">
    <property type="entry name" value="Glyco_transf_4"/>
    <property type="match status" value="1"/>
</dbReference>
<dbReference type="EMBL" id="QWEH01000014">
    <property type="protein sequence ID" value="RHW30395.1"/>
    <property type="molecule type" value="Genomic_DNA"/>
</dbReference>
<dbReference type="PANTHER" id="PTHR46401">
    <property type="entry name" value="GLYCOSYLTRANSFERASE WBBK-RELATED"/>
    <property type="match status" value="1"/>
</dbReference>
<dbReference type="OrthoDB" id="9804196at2"/>
<protein>
    <submittedName>
        <fullName evidence="4">Glycosyltransferase family 4 protein</fullName>
    </submittedName>
</protein>
<dbReference type="AlphaFoldDB" id="A0A417YCQ3"/>
<dbReference type="SUPFAM" id="SSF53756">
    <property type="entry name" value="UDP-Glycosyltransferase/glycogen phosphorylase"/>
    <property type="match status" value="1"/>
</dbReference>
<keyword evidence="1 4" id="KW-0808">Transferase</keyword>
<gene>
    <name evidence="4" type="ORF">D1B32_17655</name>
</gene>
<dbReference type="RefSeq" id="WP_118890027.1">
    <property type="nucleotide sequence ID" value="NZ_PHUT01000001.1"/>
</dbReference>
<dbReference type="GO" id="GO:0009103">
    <property type="term" value="P:lipopolysaccharide biosynthetic process"/>
    <property type="evidence" value="ECO:0007669"/>
    <property type="project" value="TreeGrafter"/>
</dbReference>
<dbReference type="Proteomes" id="UP000285456">
    <property type="component" value="Unassembled WGS sequence"/>
</dbReference>
<name>A0A417YCQ3_9BACI</name>
<feature type="domain" description="Glycosyl transferase family 1" evidence="2">
    <location>
        <begin position="196"/>
        <end position="357"/>
    </location>
</feature>
<dbReference type="InterPro" id="IPR028098">
    <property type="entry name" value="Glyco_trans_4-like_N"/>
</dbReference>
<evidence type="ECO:0000313" key="5">
    <source>
        <dbReference type="Proteomes" id="UP000285456"/>
    </source>
</evidence>
<reference evidence="4 5" key="1">
    <citation type="journal article" date="2007" name="Int. J. Syst. Evol. Microbiol.">
        <title>Oceanobacillus profundus sp. nov., isolated from a deep-sea sediment core.</title>
        <authorList>
            <person name="Kim Y.G."/>
            <person name="Choi D.H."/>
            <person name="Hyun S."/>
            <person name="Cho B.C."/>
        </authorList>
    </citation>
    <scope>NUCLEOTIDE SEQUENCE [LARGE SCALE GENOMIC DNA]</scope>
    <source>
        <strain evidence="4 5">DSM 18246</strain>
    </source>
</reference>
<sequence>MKVLHLSSSYPFTDLYKNLLQELDNKGIEQTMYVSIKDVTLKNKRTIENPKGTNYIFSATFNNLDRYIYYTKIQKIYKDIKNNVDFNQIDLTHTHFLFSDGSIAYKIKKEFGIDYIVAVRNADVNFFFKYGFHIRNYGIKILKEAKKVIFISPTYKERVLQRYIPEKLKAEIDQKSYIVPNGIDKFWLENVNREKNIKLNLKEINLIFVGELNKNKNIINSLKAANLLIKKGYNINFNIIGKGPLEIEIKELIKETKNEKNFKLFGYVKDKEELLKLYRNSDIFIMPSYHETFGLVYIEAMSQGLPVIYSKGQGIDGYFNKGEIGYPVSPDNLLDIVESIEKIIKNYNEMYKKTIDKVYDFDWEKIAERYIGLYREIYEP</sequence>
<dbReference type="PANTHER" id="PTHR46401:SF2">
    <property type="entry name" value="GLYCOSYLTRANSFERASE WBBK-RELATED"/>
    <property type="match status" value="1"/>
</dbReference>
<evidence type="ECO:0000256" key="1">
    <source>
        <dbReference type="ARBA" id="ARBA00022679"/>
    </source>
</evidence>
<keyword evidence="5" id="KW-1185">Reference proteome</keyword>
<accession>A0A417YCQ3</accession>
<dbReference type="InterPro" id="IPR001296">
    <property type="entry name" value="Glyco_trans_1"/>
</dbReference>
<dbReference type="Gene3D" id="3.40.50.2000">
    <property type="entry name" value="Glycogen Phosphorylase B"/>
    <property type="match status" value="2"/>
</dbReference>
<evidence type="ECO:0000313" key="4">
    <source>
        <dbReference type="EMBL" id="RHW30395.1"/>
    </source>
</evidence>
<evidence type="ECO:0000259" key="3">
    <source>
        <dbReference type="Pfam" id="PF13439"/>
    </source>
</evidence>
<dbReference type="Pfam" id="PF00534">
    <property type="entry name" value="Glycos_transf_1"/>
    <property type="match status" value="1"/>
</dbReference>